<dbReference type="AlphaFoldDB" id="A0A176S160"/>
<dbReference type="GO" id="GO:0006302">
    <property type="term" value="P:double-strand break repair"/>
    <property type="evidence" value="ECO:0007669"/>
    <property type="project" value="TreeGrafter"/>
</dbReference>
<dbReference type="PANTHER" id="PTHR32182:SF22">
    <property type="entry name" value="ATP-DEPENDENT ENDONUCLEASE, OLD FAMILY-RELATED"/>
    <property type="match status" value="1"/>
</dbReference>
<evidence type="ECO:0000313" key="3">
    <source>
        <dbReference type="Proteomes" id="UP000076962"/>
    </source>
</evidence>
<dbReference type="PANTHER" id="PTHR32182">
    <property type="entry name" value="DNA REPLICATION AND REPAIR PROTEIN RECF"/>
    <property type="match status" value="1"/>
</dbReference>
<dbReference type="EMBL" id="LUTY01001487">
    <property type="protein sequence ID" value="OAD21648.1"/>
    <property type="molecule type" value="Genomic_DNA"/>
</dbReference>
<feature type="non-terminal residue" evidence="2">
    <location>
        <position position="143"/>
    </location>
</feature>
<feature type="domain" description="Endonuclease GajA/Old nuclease/RecF-like AAA" evidence="1">
    <location>
        <begin position="4"/>
        <end position="46"/>
    </location>
</feature>
<accession>A0A176S160</accession>
<dbReference type="SUPFAM" id="SSF52540">
    <property type="entry name" value="P-loop containing nucleoside triphosphate hydrolases"/>
    <property type="match status" value="1"/>
</dbReference>
<organism evidence="2 3">
    <name type="scientific">Candidatus Thiomargarita nelsonii</name>
    <dbReference type="NCBI Taxonomy" id="1003181"/>
    <lineage>
        <taxon>Bacteria</taxon>
        <taxon>Pseudomonadati</taxon>
        <taxon>Pseudomonadota</taxon>
        <taxon>Gammaproteobacteria</taxon>
        <taxon>Thiotrichales</taxon>
        <taxon>Thiotrichaceae</taxon>
        <taxon>Thiomargarita</taxon>
    </lineage>
</organism>
<comment type="caution">
    <text evidence="2">The sequence shown here is derived from an EMBL/GenBank/DDBJ whole genome shotgun (WGS) entry which is preliminary data.</text>
</comment>
<gene>
    <name evidence="2" type="ORF">THIOM_002579</name>
</gene>
<evidence type="ECO:0000259" key="1">
    <source>
        <dbReference type="Pfam" id="PF13175"/>
    </source>
</evidence>
<dbReference type="GO" id="GO:0000731">
    <property type="term" value="P:DNA synthesis involved in DNA repair"/>
    <property type="evidence" value="ECO:0007669"/>
    <property type="project" value="TreeGrafter"/>
</dbReference>
<dbReference type="InterPro" id="IPR041685">
    <property type="entry name" value="AAA_GajA/Old/RecF-like"/>
</dbReference>
<dbReference type="InterPro" id="IPR027417">
    <property type="entry name" value="P-loop_NTPase"/>
</dbReference>
<dbReference type="Proteomes" id="UP000076962">
    <property type="component" value="Unassembled WGS sequence"/>
</dbReference>
<protein>
    <submittedName>
        <fullName evidence="2">ATPase-like protein</fullName>
    </submittedName>
</protein>
<name>A0A176S160_9GAMM</name>
<dbReference type="Gene3D" id="3.40.50.300">
    <property type="entry name" value="P-loop containing nucleotide triphosphate hydrolases"/>
    <property type="match status" value="1"/>
</dbReference>
<dbReference type="Pfam" id="PF13175">
    <property type="entry name" value="AAA_15"/>
    <property type="match status" value="1"/>
</dbReference>
<sequence>MYHLTHINIHQFRGFRHLNFENLGRVNLLVGMNNAGKTSVLEALSLYCCSFDLKEWVATASRRRIRQPLSLIESLKWFFPQQYHQDDRRGEIQIEAQGHFEVREVRASFEELSANQPTMTSSTIASELDFDQDNEELVQGAEI</sequence>
<reference evidence="2 3" key="1">
    <citation type="submission" date="2016-05" db="EMBL/GenBank/DDBJ databases">
        <title>Single-cell genome of chain-forming Candidatus Thiomargarita nelsonii and comparison to other large sulfur-oxidizing bacteria.</title>
        <authorList>
            <person name="Winkel M."/>
            <person name="Salman V."/>
            <person name="Woyke T."/>
            <person name="Schulz-Vogt H."/>
            <person name="Richter M."/>
            <person name="Flood B."/>
            <person name="Bailey J."/>
            <person name="Amann R."/>
            <person name="Mussmann M."/>
        </authorList>
    </citation>
    <scope>NUCLEOTIDE SEQUENCE [LARGE SCALE GENOMIC DNA]</scope>
    <source>
        <strain evidence="2 3">THI036</strain>
    </source>
</reference>
<evidence type="ECO:0000313" key="2">
    <source>
        <dbReference type="EMBL" id="OAD21648.1"/>
    </source>
</evidence>
<keyword evidence="3" id="KW-1185">Reference proteome</keyword>
<proteinExistence type="predicted"/>